<reference evidence="1" key="2">
    <citation type="submission" date="2021-02" db="EMBL/GenBank/DDBJ databases">
        <authorList>
            <person name="Kimball J.A."/>
            <person name="Haas M.W."/>
            <person name="Macchietto M."/>
            <person name="Kono T."/>
            <person name="Duquette J."/>
            <person name="Shao M."/>
        </authorList>
    </citation>
    <scope>NUCLEOTIDE SEQUENCE</scope>
    <source>
        <tissue evidence="1">Fresh leaf tissue</tissue>
    </source>
</reference>
<evidence type="ECO:0000313" key="1">
    <source>
        <dbReference type="EMBL" id="KAG8064078.1"/>
    </source>
</evidence>
<sequence>MVCIILQYKAHAKSRTDYLIENSFQRCGARIIYQLACHANQKDTQQTTRTTSELRFDHIIYIIMYNIPRANILVVLAVISLTVLADVQGNMENEYSLQKGINNHRQVKGETTTKIIANLRTERQLMTAATDGVNTDGYASHRHVGADDYCRFLKSIGKSCP</sequence>
<reference evidence="1" key="1">
    <citation type="journal article" date="2021" name="bioRxiv">
        <title>Whole Genome Assembly and Annotation of Northern Wild Rice, Zizania palustris L., Supports a Whole Genome Duplication in the Zizania Genus.</title>
        <authorList>
            <person name="Haas M."/>
            <person name="Kono T."/>
            <person name="Macchietto M."/>
            <person name="Millas R."/>
            <person name="McGilp L."/>
            <person name="Shao M."/>
            <person name="Duquette J."/>
            <person name="Hirsch C.N."/>
            <person name="Kimball J."/>
        </authorList>
    </citation>
    <scope>NUCLEOTIDE SEQUENCE</scope>
    <source>
        <tissue evidence="1">Fresh leaf tissue</tissue>
    </source>
</reference>
<gene>
    <name evidence="1" type="ORF">GUJ93_ZPchr0004g38811</name>
</gene>
<dbReference type="EMBL" id="JAAALK010000285">
    <property type="protein sequence ID" value="KAG8064078.1"/>
    <property type="molecule type" value="Genomic_DNA"/>
</dbReference>
<dbReference type="AlphaFoldDB" id="A0A8J5S4X4"/>
<proteinExistence type="predicted"/>
<organism evidence="1 2">
    <name type="scientific">Zizania palustris</name>
    <name type="common">Northern wild rice</name>
    <dbReference type="NCBI Taxonomy" id="103762"/>
    <lineage>
        <taxon>Eukaryota</taxon>
        <taxon>Viridiplantae</taxon>
        <taxon>Streptophyta</taxon>
        <taxon>Embryophyta</taxon>
        <taxon>Tracheophyta</taxon>
        <taxon>Spermatophyta</taxon>
        <taxon>Magnoliopsida</taxon>
        <taxon>Liliopsida</taxon>
        <taxon>Poales</taxon>
        <taxon>Poaceae</taxon>
        <taxon>BOP clade</taxon>
        <taxon>Oryzoideae</taxon>
        <taxon>Oryzeae</taxon>
        <taxon>Zizaniinae</taxon>
        <taxon>Zizania</taxon>
    </lineage>
</organism>
<comment type="caution">
    <text evidence="1">The sequence shown here is derived from an EMBL/GenBank/DDBJ whole genome shotgun (WGS) entry which is preliminary data.</text>
</comment>
<dbReference type="Proteomes" id="UP000729402">
    <property type="component" value="Unassembled WGS sequence"/>
</dbReference>
<accession>A0A8J5S4X4</accession>
<name>A0A8J5S4X4_ZIZPA</name>
<keyword evidence="2" id="KW-1185">Reference proteome</keyword>
<evidence type="ECO:0000313" key="2">
    <source>
        <dbReference type="Proteomes" id="UP000729402"/>
    </source>
</evidence>
<protein>
    <submittedName>
        <fullName evidence="1">Uncharacterized protein</fullName>
    </submittedName>
</protein>